<dbReference type="EC" id="1.14.19.-" evidence="1"/>
<proteinExistence type="predicted"/>
<dbReference type="Gene3D" id="3.50.50.60">
    <property type="entry name" value="FAD/NAD(P)-binding domain"/>
    <property type="match status" value="1"/>
</dbReference>
<evidence type="ECO:0000313" key="1">
    <source>
        <dbReference type="EMBL" id="MFG6462379.1"/>
    </source>
</evidence>
<dbReference type="InterPro" id="IPR006905">
    <property type="entry name" value="Flavin_halogenase"/>
</dbReference>
<sequence length="518" mass="56697">MTAVRRIVVLGGGSAGWLTAATLAAELGGEGPDGLQITLIESPDMPSIGVGEGTWPTMRATLQRIGLSEVELVRECDAAFKQGSRFDGWLHGAAGAEGDRYYHPFTLPHGWGDVELASAWLQGGRELPFAASVGAQPHLCDAFLAPKQTTTPEFGGVMNYGYHFDAVKLGHLLQRHATVKLGVRHVVDHVAAVRSHENGDIAALSTRSHGDIDGDLFIDCSGLASLLLGQHYGVALRSEKDVLFNDSALAVQVPHADAQAPLACATVSTAHVEGWTWDIGLPTRRGIGLVFSSSHTDDAAAERALLAHLRRNGLSLGNATPRLLRFNPGYREQFWHRNCVAVGLSAGFIEPLEASALALVELSAAFIRDEMPARRADMDLVARRFNAAFAYRWARIIDFLKLHYVLSRRDDSAYWREHRAAATQPDSLRELLQLWHHRAPSRNDVDRAEEVFPAASYQYILYGMQFEPALRALRADRLAAARSSLKDVTTITRRLLGGLPRHRELIQHIRAHGMPPAA</sequence>
<evidence type="ECO:0000313" key="2">
    <source>
        <dbReference type="Proteomes" id="UP001606302"/>
    </source>
</evidence>
<dbReference type="InterPro" id="IPR033856">
    <property type="entry name" value="Trp_halogen"/>
</dbReference>
<dbReference type="Proteomes" id="UP001606302">
    <property type="component" value="Unassembled WGS sequence"/>
</dbReference>
<keyword evidence="1" id="KW-0560">Oxidoreductase</keyword>
<dbReference type="PANTHER" id="PTHR43747">
    <property type="entry name" value="FAD-BINDING PROTEIN"/>
    <property type="match status" value="1"/>
</dbReference>
<dbReference type="SUPFAM" id="SSF51905">
    <property type="entry name" value="FAD/NAD(P)-binding domain"/>
    <property type="match status" value="1"/>
</dbReference>
<reference evidence="1 2" key="1">
    <citation type="submission" date="2024-08" db="EMBL/GenBank/DDBJ databases">
        <authorList>
            <person name="Lu H."/>
        </authorList>
    </citation>
    <scope>NUCLEOTIDE SEQUENCE [LARGE SCALE GENOMIC DNA]</scope>
    <source>
        <strain evidence="1 2">DXS20W</strain>
    </source>
</reference>
<dbReference type="Pfam" id="PF04820">
    <property type="entry name" value="Trp_halogenase"/>
    <property type="match status" value="1"/>
</dbReference>
<name>A0ABW7GK91_9BURK</name>
<dbReference type="EMBL" id="JBIGHX010000003">
    <property type="protein sequence ID" value="MFG6462379.1"/>
    <property type="molecule type" value="Genomic_DNA"/>
</dbReference>
<organism evidence="1 2">
    <name type="scientific">Pelomonas lactea</name>
    <dbReference type="NCBI Taxonomy" id="3299030"/>
    <lineage>
        <taxon>Bacteria</taxon>
        <taxon>Pseudomonadati</taxon>
        <taxon>Pseudomonadota</taxon>
        <taxon>Betaproteobacteria</taxon>
        <taxon>Burkholderiales</taxon>
        <taxon>Sphaerotilaceae</taxon>
        <taxon>Roseateles</taxon>
    </lineage>
</organism>
<protein>
    <submittedName>
        <fullName evidence="1">Tryptophan halogenase family protein</fullName>
        <ecNumber evidence="1">1.14.19.-</ecNumber>
    </submittedName>
</protein>
<accession>A0ABW7GK91</accession>
<gene>
    <name evidence="1" type="ORF">ACG04Q_12425</name>
</gene>
<keyword evidence="2" id="KW-1185">Reference proteome</keyword>
<comment type="caution">
    <text evidence="1">The sequence shown here is derived from an EMBL/GenBank/DDBJ whole genome shotgun (WGS) entry which is preliminary data.</text>
</comment>
<dbReference type="InterPro" id="IPR036188">
    <property type="entry name" value="FAD/NAD-bd_sf"/>
</dbReference>
<dbReference type="InterPro" id="IPR050816">
    <property type="entry name" value="Flavin-dep_Halogenase_NPB"/>
</dbReference>
<dbReference type="PANTHER" id="PTHR43747:SF4">
    <property type="entry name" value="FLAVIN-DEPENDENT TRYPTOPHAN HALOGENASE"/>
    <property type="match status" value="1"/>
</dbReference>
<dbReference type="GO" id="GO:0016491">
    <property type="term" value="F:oxidoreductase activity"/>
    <property type="evidence" value="ECO:0007669"/>
    <property type="project" value="UniProtKB-KW"/>
</dbReference>
<dbReference type="PIRSF" id="PIRSF011396">
    <property type="entry name" value="Trp_halogenase"/>
    <property type="match status" value="1"/>
</dbReference>